<evidence type="ECO:0000256" key="1">
    <source>
        <dbReference type="ARBA" id="ARBA00004123"/>
    </source>
</evidence>
<dbReference type="GO" id="GO:0008270">
    <property type="term" value="F:zinc ion binding"/>
    <property type="evidence" value="ECO:0007669"/>
    <property type="project" value="InterPro"/>
</dbReference>
<keyword evidence="8" id="KW-1185">Reference proteome</keyword>
<dbReference type="SUPFAM" id="SSF57701">
    <property type="entry name" value="Zn2/Cys6 DNA-binding domain"/>
    <property type="match status" value="1"/>
</dbReference>
<dbReference type="GO" id="GO:0003677">
    <property type="term" value="F:DNA binding"/>
    <property type="evidence" value="ECO:0007669"/>
    <property type="project" value="InterPro"/>
</dbReference>
<reference evidence="7" key="1">
    <citation type="submission" date="2020-12" db="EMBL/GenBank/DDBJ databases">
        <title>Metabolic potential, ecology and presence of endohyphal bacteria is reflected in genomic diversity of Mucoromycotina.</title>
        <authorList>
            <person name="Muszewska A."/>
            <person name="Okrasinska A."/>
            <person name="Steczkiewicz K."/>
            <person name="Drgas O."/>
            <person name="Orlowska M."/>
            <person name="Perlinska-Lenart U."/>
            <person name="Aleksandrzak-Piekarczyk T."/>
            <person name="Szatraj K."/>
            <person name="Zielenkiewicz U."/>
            <person name="Pilsyk S."/>
            <person name="Malc E."/>
            <person name="Mieczkowski P."/>
            <person name="Kruszewska J.S."/>
            <person name="Biernat P."/>
            <person name="Pawlowska J."/>
        </authorList>
    </citation>
    <scope>NUCLEOTIDE SEQUENCE</scope>
    <source>
        <strain evidence="7">WA0000051536</strain>
    </source>
</reference>
<dbReference type="InterPro" id="IPR050815">
    <property type="entry name" value="TF_fung"/>
</dbReference>
<keyword evidence="2" id="KW-0479">Metal-binding</keyword>
<dbReference type="AlphaFoldDB" id="A0A8H7Q3A7"/>
<dbReference type="GO" id="GO:0006351">
    <property type="term" value="P:DNA-templated transcription"/>
    <property type="evidence" value="ECO:0007669"/>
    <property type="project" value="InterPro"/>
</dbReference>
<gene>
    <name evidence="7" type="ORF">INT44_002462</name>
</gene>
<dbReference type="GO" id="GO:0000981">
    <property type="term" value="F:DNA-binding transcription factor activity, RNA polymerase II-specific"/>
    <property type="evidence" value="ECO:0007669"/>
    <property type="project" value="InterPro"/>
</dbReference>
<protein>
    <recommendedName>
        <fullName evidence="6">Zn(2)-C6 fungal-type domain-containing protein</fullName>
    </recommendedName>
</protein>
<dbReference type="SMART" id="SM00906">
    <property type="entry name" value="Fungal_trans"/>
    <property type="match status" value="1"/>
</dbReference>
<accession>A0A8H7Q3A7</accession>
<dbReference type="Pfam" id="PF04082">
    <property type="entry name" value="Fungal_trans"/>
    <property type="match status" value="1"/>
</dbReference>
<dbReference type="PROSITE" id="PS50048">
    <property type="entry name" value="ZN2_CY6_FUNGAL_2"/>
    <property type="match status" value="1"/>
</dbReference>
<feature type="domain" description="Zn(2)-C6 fungal-type" evidence="6">
    <location>
        <begin position="2"/>
        <end position="32"/>
    </location>
</feature>
<dbReference type="Pfam" id="PF00172">
    <property type="entry name" value="Zn_clus"/>
    <property type="match status" value="1"/>
</dbReference>
<dbReference type="InterPro" id="IPR007219">
    <property type="entry name" value="XnlR_reg_dom"/>
</dbReference>
<dbReference type="PANTHER" id="PTHR47338">
    <property type="entry name" value="ZN(II)2CYS6 TRANSCRIPTION FACTOR (EUROFUNG)-RELATED"/>
    <property type="match status" value="1"/>
</dbReference>
<keyword evidence="4" id="KW-0804">Transcription</keyword>
<dbReference type="GO" id="GO:0005634">
    <property type="term" value="C:nucleus"/>
    <property type="evidence" value="ECO:0007669"/>
    <property type="project" value="UniProtKB-SubCell"/>
</dbReference>
<dbReference type="InterPro" id="IPR036864">
    <property type="entry name" value="Zn2-C6_fun-type_DNA-bd_sf"/>
</dbReference>
<comment type="caution">
    <text evidence="7">The sequence shown here is derived from an EMBL/GenBank/DDBJ whole genome shotgun (WGS) entry which is preliminary data.</text>
</comment>
<keyword evidence="5" id="KW-0539">Nucleus</keyword>
<dbReference type="SMART" id="SM00066">
    <property type="entry name" value="GAL4"/>
    <property type="match status" value="1"/>
</dbReference>
<dbReference type="CDD" id="cd12148">
    <property type="entry name" value="fungal_TF_MHR"/>
    <property type="match status" value="1"/>
</dbReference>
<name>A0A8H7Q3A7_9FUNG</name>
<dbReference type="CDD" id="cd00067">
    <property type="entry name" value="GAL4"/>
    <property type="match status" value="1"/>
</dbReference>
<sequence length="574" mass="64849">MACDSCGSRKVYCDLAVPTCGQCEKSGRECIYRPPTLHLREEDVVKLSSSVGELGSTVSELQNDLTHVLHSVNSLLALKSDQTSSKQIISNIASTSEEKLFISQKDCDLYLTDKGISIEFRTENICFQKLRDLLYSSLFTTSEEPVNSENDTALVPTARIPVYTQPSFLLVPLYNAHPTIYQIDPPAFAGMLENGDIMNQLLDIFFTCYVGYQIPCKEAFRTKFFSGGIEPFLMNAMTAWACKHSAVFHGMFLGSGGEQAGEPYYQLARDQLSECMFDRNDVDCVFALLLLYGYHVGKASATLSCRRLPGSYLHLGMATQMALELKMHVAHPELPEEMQETYRRLWSLIYFLDALAVGQTDKPTMMIPDHAITVLPQAPLSNEDVETCARVQYARCRTDLRKLFRKITSCMQFSEVEISTIHDLNIEIDELRHFFDTEVNHISPNRRVGAEFSAQGYYKLSIDTYFLKIQLFFPMTNTSHQENVDIVDARNICFDSAQKLLHLVYMDAASNSPWCLYSVESSWTAAAVLEYFHREGTDEQKAISSQELAKLKGILLSSNLSRHWPMAKLIEYIG</sequence>
<dbReference type="Gene3D" id="4.10.240.10">
    <property type="entry name" value="Zn(2)-C6 fungal-type DNA-binding domain"/>
    <property type="match status" value="1"/>
</dbReference>
<evidence type="ECO:0000256" key="2">
    <source>
        <dbReference type="ARBA" id="ARBA00022723"/>
    </source>
</evidence>
<comment type="subcellular location">
    <subcellularLocation>
        <location evidence="1">Nucleus</location>
    </subcellularLocation>
</comment>
<dbReference type="OrthoDB" id="424974at2759"/>
<evidence type="ECO:0000256" key="4">
    <source>
        <dbReference type="ARBA" id="ARBA00023163"/>
    </source>
</evidence>
<keyword evidence="3" id="KW-0805">Transcription regulation</keyword>
<dbReference type="InterPro" id="IPR001138">
    <property type="entry name" value="Zn2Cys6_DnaBD"/>
</dbReference>
<evidence type="ECO:0000256" key="5">
    <source>
        <dbReference type="ARBA" id="ARBA00023242"/>
    </source>
</evidence>
<evidence type="ECO:0000256" key="3">
    <source>
        <dbReference type="ARBA" id="ARBA00023015"/>
    </source>
</evidence>
<evidence type="ECO:0000313" key="7">
    <source>
        <dbReference type="EMBL" id="KAG2185669.1"/>
    </source>
</evidence>
<dbReference type="EMBL" id="JAEPRA010000005">
    <property type="protein sequence ID" value="KAG2185669.1"/>
    <property type="molecule type" value="Genomic_DNA"/>
</dbReference>
<proteinExistence type="predicted"/>
<evidence type="ECO:0000313" key="8">
    <source>
        <dbReference type="Proteomes" id="UP000612746"/>
    </source>
</evidence>
<dbReference type="PANTHER" id="PTHR47338:SF5">
    <property type="entry name" value="ZN(II)2CYS6 TRANSCRIPTION FACTOR (EUROFUNG)"/>
    <property type="match status" value="1"/>
</dbReference>
<dbReference type="Proteomes" id="UP000612746">
    <property type="component" value="Unassembled WGS sequence"/>
</dbReference>
<evidence type="ECO:0000259" key="6">
    <source>
        <dbReference type="PROSITE" id="PS50048"/>
    </source>
</evidence>
<organism evidence="7 8">
    <name type="scientific">Umbelopsis vinacea</name>
    <dbReference type="NCBI Taxonomy" id="44442"/>
    <lineage>
        <taxon>Eukaryota</taxon>
        <taxon>Fungi</taxon>
        <taxon>Fungi incertae sedis</taxon>
        <taxon>Mucoromycota</taxon>
        <taxon>Mucoromycotina</taxon>
        <taxon>Umbelopsidomycetes</taxon>
        <taxon>Umbelopsidales</taxon>
        <taxon>Umbelopsidaceae</taxon>
        <taxon>Umbelopsis</taxon>
    </lineage>
</organism>